<protein>
    <submittedName>
        <fullName evidence="3">Glycoprotein</fullName>
    </submittedName>
</protein>
<feature type="transmembrane region" description="Helical" evidence="1">
    <location>
        <begin position="673"/>
        <end position="695"/>
    </location>
</feature>
<reference evidence="3" key="1">
    <citation type="journal article" date="2019" name="PLoS Pathog.">
        <title>Re-assessing the diversity of negative strand RNA viruses in insects.</title>
        <authorList>
            <person name="Kafer S."/>
            <person name="Paraskevopoulou S."/>
            <person name="Zirkel F."/>
            <person name="Wieseke N."/>
            <person name="Donath A."/>
            <person name="Petersen M."/>
            <person name="Jones T.C."/>
            <person name="Liu S."/>
            <person name="Zhou X."/>
            <person name="Middendorf M."/>
            <person name="Junglen S."/>
            <person name="Misof B."/>
            <person name="Drosten C."/>
        </authorList>
    </citation>
    <scope>NUCLEOTIDE SEQUENCE</scope>
    <source>
        <strain evidence="3">OKIAV225</strain>
    </source>
</reference>
<sequence length="715" mass="79668">MNVIIYIFLLGISYSSCDFSVTDGLIRTNGEKGCNITVNGQVTQTTGDTFLPGLHFGLILYRCKNVTGMIVSKLSCKDCGIFCNYNEMIEGCKQYWVPFGIGVICGLVPLIVVLIILRKVVNRIITNLIEWIVYKYDAWSDSREEKRTRNLSVRMHTRTYPKYKQPSNTKSRFLNKTTCRRAAKENVYVEILAPVNAIIASAPPDDTNVVNSLESSLKQHNKKTYPSLTNLAIGTLLLTSSIPPGDCCDNTLFVFSNGKICDSTKCIESGMYDLPLMTGSLVCFKDHLGETLRINIEKSYYRTRYALQYYTSDYVVETVSSSRCKGSGTCWNGGCHSNAILPELRSTPNGTIHGYGCESDTLGCDDWCYHQTSCTWHKWVIKTTGELVPVYARQSEIWEAVIKVDYNGIITRHRANVNNPRINLDGLMSNVPLYITSFTSESSILKNGLVTIKGYAYQATISDINMPQSDVIGDYQVSLDKESYTYNDHSIKCSASSCKTKCTAPEPKITRFSKRVTEAERLDVTTVGSIHLAEVTRPVKALVKVLLGNVNFENLLVEQAQCSIDVISTYSCIGCNVKPYAVLQAHNIKHEGIIPINSNCTFAQNFLSCSPDPYTIEITDISKTCFISMPTLNSTLIVKFEFTFIGQLDPSKPIFAKETEMDLVRGIARNEGFLTGLLGIFSTVSLIGIGSNLILRAFKVWQFSKLAKEQISLKV</sequence>
<evidence type="ECO:0000259" key="2">
    <source>
        <dbReference type="Pfam" id="PF07245"/>
    </source>
</evidence>
<evidence type="ECO:0000256" key="1">
    <source>
        <dbReference type="SAM" id="Phobius"/>
    </source>
</evidence>
<accession>A0A7D7FMF2</accession>
<dbReference type="Pfam" id="PF07245">
    <property type="entry name" value="Phlebovirus_G2"/>
    <property type="match status" value="1"/>
</dbReference>
<reference evidence="3" key="2">
    <citation type="submission" date="2020-03" db="EMBL/GenBank/DDBJ databases">
        <authorList>
            <person name="Kafer S."/>
            <person name="Paraskevopoulou S."/>
            <person name="Zirkel F."/>
            <person name="Wieseke N."/>
            <person name="Donath A."/>
            <person name="Petersen M."/>
            <person name="Jones T.C."/>
            <person name="Liu S."/>
            <person name="Zhou X."/>
            <person name="Middendorf M."/>
            <person name="Junglen S."/>
            <person name="Misof B."/>
            <person name="Drosten C."/>
        </authorList>
    </citation>
    <scope>NUCLEOTIDE SEQUENCE</scope>
    <source>
        <strain evidence="3">OKIAV225</strain>
    </source>
</reference>
<feature type="transmembrane region" description="Helical" evidence="1">
    <location>
        <begin position="95"/>
        <end position="117"/>
    </location>
</feature>
<proteinExistence type="predicted"/>
<feature type="domain" description="Phlebovirus glycoprotein G2 fusion" evidence="2">
    <location>
        <begin position="290"/>
        <end position="518"/>
    </location>
</feature>
<keyword evidence="1" id="KW-0472">Membrane</keyword>
<name>A0A7D7FMF2_9VIRU</name>
<dbReference type="EMBL" id="MT153488">
    <property type="protein sequence ID" value="QMP82405.1"/>
    <property type="molecule type" value="Viral_cRNA"/>
</dbReference>
<dbReference type="InterPro" id="IPR009878">
    <property type="entry name" value="Phlebovirus_G2_fusion"/>
</dbReference>
<organism evidence="3">
    <name type="scientific">Dipteran phasma-related virus OKIAV225</name>
    <dbReference type="NCBI Taxonomy" id="2746305"/>
    <lineage>
        <taxon>Viruses</taxon>
        <taxon>Riboviria</taxon>
        <taxon>Orthornavirae</taxon>
        <taxon>Negarnaviricota</taxon>
        <taxon>Polyploviricotina</taxon>
        <taxon>Bunyaviricetes</taxon>
        <taxon>Elliovirales</taxon>
        <taxon>Phasmaviridae</taxon>
    </lineage>
</organism>
<evidence type="ECO:0000313" key="3">
    <source>
        <dbReference type="EMBL" id="QMP82405.1"/>
    </source>
</evidence>
<keyword evidence="1" id="KW-1133">Transmembrane helix</keyword>
<keyword evidence="1" id="KW-0812">Transmembrane</keyword>